<feature type="region of interest" description="Disordered" evidence="2">
    <location>
        <begin position="1029"/>
        <end position="1072"/>
    </location>
</feature>
<feature type="compositionally biased region" description="Polar residues" evidence="2">
    <location>
        <begin position="322"/>
        <end position="341"/>
    </location>
</feature>
<organism evidence="3 4">
    <name type="scientific">Adineta ricciae</name>
    <name type="common">Rotifer</name>
    <dbReference type="NCBI Taxonomy" id="249248"/>
    <lineage>
        <taxon>Eukaryota</taxon>
        <taxon>Metazoa</taxon>
        <taxon>Spiralia</taxon>
        <taxon>Gnathifera</taxon>
        <taxon>Rotifera</taxon>
        <taxon>Eurotatoria</taxon>
        <taxon>Bdelloidea</taxon>
        <taxon>Adinetida</taxon>
        <taxon>Adinetidae</taxon>
        <taxon>Adineta</taxon>
    </lineage>
</organism>
<feature type="region of interest" description="Disordered" evidence="2">
    <location>
        <begin position="1"/>
        <end position="89"/>
    </location>
</feature>
<feature type="compositionally biased region" description="Polar residues" evidence="2">
    <location>
        <begin position="766"/>
        <end position="777"/>
    </location>
</feature>
<feature type="coiled-coil region" evidence="1">
    <location>
        <begin position="386"/>
        <end position="413"/>
    </location>
</feature>
<feature type="compositionally biased region" description="Polar residues" evidence="2">
    <location>
        <begin position="263"/>
        <end position="275"/>
    </location>
</feature>
<dbReference type="Proteomes" id="UP000663852">
    <property type="component" value="Unassembled WGS sequence"/>
</dbReference>
<accession>A0A813Y6H1</accession>
<feature type="region of interest" description="Disordered" evidence="2">
    <location>
        <begin position="219"/>
        <end position="275"/>
    </location>
</feature>
<evidence type="ECO:0000256" key="2">
    <source>
        <dbReference type="SAM" id="MobiDB-lite"/>
    </source>
</evidence>
<dbReference type="OrthoDB" id="10035553at2759"/>
<dbReference type="AlphaFoldDB" id="A0A813Y6H1"/>
<dbReference type="EMBL" id="CAJNOJ010000028">
    <property type="protein sequence ID" value="CAF0877291.1"/>
    <property type="molecule type" value="Genomic_DNA"/>
</dbReference>
<feature type="region of interest" description="Disordered" evidence="2">
    <location>
        <begin position="928"/>
        <end position="964"/>
    </location>
</feature>
<feature type="region of interest" description="Disordered" evidence="2">
    <location>
        <begin position="980"/>
        <end position="1000"/>
    </location>
</feature>
<evidence type="ECO:0000313" key="3">
    <source>
        <dbReference type="EMBL" id="CAF0877291.1"/>
    </source>
</evidence>
<feature type="compositionally biased region" description="Polar residues" evidence="2">
    <location>
        <begin position="618"/>
        <end position="633"/>
    </location>
</feature>
<feature type="compositionally biased region" description="Basic and acidic residues" evidence="2">
    <location>
        <begin position="746"/>
        <end position="759"/>
    </location>
</feature>
<evidence type="ECO:0000256" key="1">
    <source>
        <dbReference type="SAM" id="Coils"/>
    </source>
</evidence>
<proteinExistence type="predicted"/>
<feature type="compositionally biased region" description="Low complexity" evidence="2">
    <location>
        <begin position="237"/>
        <end position="256"/>
    </location>
</feature>
<feature type="compositionally biased region" description="Polar residues" evidence="2">
    <location>
        <begin position="462"/>
        <end position="475"/>
    </location>
</feature>
<feature type="compositionally biased region" description="Polar residues" evidence="2">
    <location>
        <begin position="948"/>
        <end position="964"/>
    </location>
</feature>
<feature type="compositionally biased region" description="Low complexity" evidence="2">
    <location>
        <begin position="294"/>
        <end position="308"/>
    </location>
</feature>
<gene>
    <name evidence="3" type="ORF">EDS130_LOCUS8604</name>
</gene>
<feature type="region of interest" description="Disordered" evidence="2">
    <location>
        <begin position="288"/>
        <end position="360"/>
    </location>
</feature>
<comment type="caution">
    <text evidence="3">The sequence shown here is derived from an EMBL/GenBank/DDBJ whole genome shotgun (WGS) entry which is preliminary data.</text>
</comment>
<feature type="compositionally biased region" description="Basic and acidic residues" evidence="2">
    <location>
        <begin position="851"/>
        <end position="867"/>
    </location>
</feature>
<keyword evidence="1" id="KW-0175">Coiled coil</keyword>
<reference evidence="3" key="1">
    <citation type="submission" date="2021-02" db="EMBL/GenBank/DDBJ databases">
        <authorList>
            <person name="Nowell W R."/>
        </authorList>
    </citation>
    <scope>NUCLEOTIDE SEQUENCE</scope>
</reference>
<evidence type="ECO:0000313" key="4">
    <source>
        <dbReference type="Proteomes" id="UP000663852"/>
    </source>
</evidence>
<feature type="region of interest" description="Disordered" evidence="2">
    <location>
        <begin position="606"/>
        <end position="633"/>
    </location>
</feature>
<name>A0A813Y6H1_ADIRI</name>
<feature type="region of interest" description="Disordered" evidence="2">
    <location>
        <begin position="674"/>
        <end position="889"/>
    </location>
</feature>
<feature type="region of interest" description="Disordered" evidence="2">
    <location>
        <begin position="462"/>
        <end position="481"/>
    </location>
</feature>
<protein>
    <submittedName>
        <fullName evidence="3">Uncharacterized protein</fullName>
    </submittedName>
</protein>
<feature type="compositionally biased region" description="Polar residues" evidence="2">
    <location>
        <begin position="872"/>
        <end position="889"/>
    </location>
</feature>
<feature type="compositionally biased region" description="Low complexity" evidence="2">
    <location>
        <begin position="1"/>
        <end position="19"/>
    </location>
</feature>
<sequence>MPSSFSFLRNSRTNSSSSSVEHDLKSDQSDDDDSDHHHHHHHEEYRLKRTIPNENDMLERPSDHDDDSCSQSDVTDNNDDADEKNDLLTSTNDTRSVLLTRQATLYADDWPKKRTLNENPMRKVSINGEATILDNKHHEKLFLDTNFDRPFSSERSKSGGIVDKKYHSQSLHTPLTSDFTTPIIQQLHSNSEQDNMKKTIVPRTQAKLNTGTSSIRTSLVTKGTQRPLSKIPVRTNSSSQSRSRSPALKAALAAAAKTRRTTHSPTNSSKIPVPVSTTSKGAFRFFTSADRTGTSQVPSTTPSTQVSTKGNTQVSPFAPITHRNTFSPARKATSSAGNTPSAKHRQSQLALSDDDEESDTNLLKEDDLKLKLKEQKRHGKKTGELLNKLHENYEELLEKYAQAENTIDQLRFQPKIIGDGTPSSNASEGIVHFIQQPKVNMASVRTSGVYHSTTVTPLSSIMQVPSSSTTESNRTPAMKGVSPANSAAAESVFFDETVPQTITIQELTTPETVKLDLLIQTKTLGGKMKSFLTLMNANQLSLAEQKQVYDTIKDDYEKLLKAFDRSKQGNDFSDVDFDADLNTELEMMKQLLKEIVNRITDNLLGKSTNGIETDRQSRGTQSETHSSQASARSSLCNHTDLMDQYQKLLSAVNAGILEKQNEARLSNLRLDNEVEQTKKDSSTLDLSNHIPPITRNQKPYVHHSAHSDDDQQKQTKRTTPVQFKEEVESTSFELNLHSPPTSHRRSPTDRKPIHRHEPTAAKTKKSSSQQNIQNYDNLENIAKSQGKHRKPTTHYQPEDERSPPSLSNGTGGVHYSTRSMRTRTSDYDSGIGTNNTTKLSRDSKLNTSMIDESHYQSLDDDRRRYTDEEQETMSSVSSRSSAPNTASPAMSYTKYTKRFDTLSSVNESYRRLHSGRSDLYPSDIETFAADSFDRTPQTSPFKRKPRQSHPNIQSQQTRLTPYNRSVSTDSINFRHYQNSSYRPQTAPHHPSTIGQDPKMSRKYQSGIVHRQTKPLANNSEKMYRSACYIDEPHTHRRSQEKLDQRHRHTPAPPLPPSSSSTTATTRKQSNNLYLDTQTGVLYRYISNKNQPSTTSVYQPTSSQVKPCTKLYECADCGCMTTYHHRHHLSSTVKKNANDIDDLGYESGNRRMNRHRQYANRVTSSDSESEEISNSYDMAALNEAYERARKVQHHSQALSRHISRQLKLMLATV</sequence>
<feature type="compositionally biased region" description="Polar residues" evidence="2">
    <location>
        <begin position="729"/>
        <end position="741"/>
    </location>
</feature>
<feature type="compositionally biased region" description="Basic and acidic residues" evidence="2">
    <location>
        <begin position="1030"/>
        <end position="1043"/>
    </location>
</feature>